<dbReference type="InterPro" id="IPR011356">
    <property type="entry name" value="Leucine_aapep/pepB"/>
</dbReference>
<feature type="binding site" evidence="8">
    <location>
        <position position="353"/>
    </location>
    <ligand>
        <name>Mn(2+)</name>
        <dbReference type="ChEBI" id="CHEBI:29035"/>
        <label>1</label>
    </ligand>
</feature>
<keyword evidence="8" id="KW-0464">Manganese</keyword>
<dbReference type="InterPro" id="IPR008283">
    <property type="entry name" value="Peptidase_M17_N"/>
</dbReference>
<evidence type="ECO:0000256" key="9">
    <source>
        <dbReference type="SAM" id="MobiDB-lite"/>
    </source>
</evidence>
<dbReference type="GO" id="GO:0005737">
    <property type="term" value="C:cytoplasm"/>
    <property type="evidence" value="ECO:0007669"/>
    <property type="project" value="UniProtKB-SubCell"/>
</dbReference>
<dbReference type="GO" id="GO:0006508">
    <property type="term" value="P:proteolysis"/>
    <property type="evidence" value="ECO:0007669"/>
    <property type="project" value="UniProtKB-KW"/>
</dbReference>
<dbReference type="CDD" id="cd00433">
    <property type="entry name" value="Peptidase_M17"/>
    <property type="match status" value="1"/>
</dbReference>
<evidence type="ECO:0000256" key="7">
    <source>
        <dbReference type="ARBA" id="ARBA00049972"/>
    </source>
</evidence>
<dbReference type="AlphaFoldDB" id="A0A8H9H133"/>
<comment type="subcellular location">
    <subcellularLocation>
        <location evidence="8">Cytoplasm</location>
    </subcellularLocation>
</comment>
<keyword evidence="8" id="KW-0479">Metal-binding</keyword>
<reference evidence="11" key="2">
    <citation type="submission" date="2020-09" db="EMBL/GenBank/DDBJ databases">
        <authorList>
            <person name="Sun Q."/>
            <person name="Zhou Y."/>
        </authorList>
    </citation>
    <scope>NUCLEOTIDE SEQUENCE</scope>
    <source>
        <strain evidence="11">CGMCC 4.7138</strain>
    </source>
</reference>
<dbReference type="Gene3D" id="3.40.630.10">
    <property type="entry name" value="Zn peptidases"/>
    <property type="match status" value="1"/>
</dbReference>
<feature type="binding site" evidence="8">
    <location>
        <position position="353"/>
    </location>
    <ligand>
        <name>Mn(2+)</name>
        <dbReference type="ChEBI" id="CHEBI:29035"/>
        <label>2</label>
    </ligand>
</feature>
<feature type="binding site" evidence="8">
    <location>
        <position position="351"/>
    </location>
    <ligand>
        <name>Mn(2+)</name>
        <dbReference type="ChEBI" id="CHEBI:29035"/>
        <label>1</label>
    </ligand>
</feature>
<evidence type="ECO:0000256" key="8">
    <source>
        <dbReference type="HAMAP-Rule" id="MF_00181"/>
    </source>
</evidence>
<evidence type="ECO:0000256" key="3">
    <source>
        <dbReference type="ARBA" id="ARBA00009528"/>
    </source>
</evidence>
<dbReference type="InterPro" id="IPR043472">
    <property type="entry name" value="Macro_dom-like"/>
</dbReference>
<dbReference type="Pfam" id="PF02789">
    <property type="entry name" value="Peptidase_M17_N"/>
    <property type="match status" value="1"/>
</dbReference>
<feature type="domain" description="Cytosol aminopeptidase" evidence="10">
    <location>
        <begin position="349"/>
        <end position="356"/>
    </location>
</feature>
<feature type="binding site" evidence="8">
    <location>
        <position position="292"/>
    </location>
    <ligand>
        <name>Mn(2+)</name>
        <dbReference type="ChEBI" id="CHEBI:29035"/>
        <label>2</label>
    </ligand>
</feature>
<comment type="similarity">
    <text evidence="3 8">Belongs to the peptidase M17 family.</text>
</comment>
<dbReference type="PANTHER" id="PTHR11963">
    <property type="entry name" value="LEUCINE AMINOPEPTIDASE-RELATED"/>
    <property type="match status" value="1"/>
</dbReference>
<keyword evidence="5 8" id="KW-0645">Protease</keyword>
<keyword evidence="6 8" id="KW-0378">Hydrolase</keyword>
<proteinExistence type="inferred from homology"/>
<dbReference type="PROSITE" id="PS00631">
    <property type="entry name" value="CYTOSOL_AP"/>
    <property type="match status" value="1"/>
</dbReference>
<dbReference type="GO" id="GO:0030145">
    <property type="term" value="F:manganese ion binding"/>
    <property type="evidence" value="ECO:0007669"/>
    <property type="project" value="UniProtKB-UniRule"/>
</dbReference>
<feature type="active site" evidence="8">
    <location>
        <position position="281"/>
    </location>
</feature>
<sequence>MPIETTPVLADAHSAHRAHGAQSPQSAHGAQGTHGAYGAGPAPDADLVAVPFGPGPTAPAPAPWLESPVPVDALLAHYEAKGEPGEVVEVPTVRDGGGVRRVLFYGVGDGSAAALRKAGAAVARRAKGRASLSVVVPSEGDVAALAEGALLAAYAFTVGNGRSKPVGEIVFVGGDERDLKRGEAVARAAALARDLVNTPSSVKTPAWLAEQAKAVAAGSGLDVRVWEESELGEFGGIRAVGQGSISPPCLVQLSYTPDNPRAHVVLVGKGITFDTGGLSLKPTEGMKAMKTDMAGGAAVIAAMSALAAFDAPVRVTGLVACAENSISGSAQRPGDVITQYGGRTVEVLNTDAEGRLVLADALAYAHAELDPDVVIDVATLTGAAKVALGVNLGALYATDESLAADLVAAGEAGGERLWRMPLVEDYRAMLDSDVADLANVDRRMSGAAGSIAAALFLREFTGGRPWAHLDIAGPARAASDEGEITKGGTGFGVRLLLRYLTTASRARTTT</sequence>
<dbReference type="HAMAP" id="MF_00181">
    <property type="entry name" value="Cytosol_peptidase_M17"/>
    <property type="match status" value="1"/>
</dbReference>
<dbReference type="PRINTS" id="PR00481">
    <property type="entry name" value="LAMNOPPTDASE"/>
</dbReference>
<dbReference type="RefSeq" id="WP_373292552.1">
    <property type="nucleotide sequence ID" value="NZ_BMMN01000007.1"/>
</dbReference>
<dbReference type="GO" id="GO:0070006">
    <property type="term" value="F:metalloaminopeptidase activity"/>
    <property type="evidence" value="ECO:0007669"/>
    <property type="project" value="InterPro"/>
</dbReference>
<feature type="active site" evidence="8">
    <location>
        <position position="355"/>
    </location>
</feature>
<keyword evidence="12" id="KW-1185">Reference proteome</keyword>
<feature type="binding site" evidence="8">
    <location>
        <position position="274"/>
    </location>
    <ligand>
        <name>Mn(2+)</name>
        <dbReference type="ChEBI" id="CHEBI:29035"/>
        <label>1</label>
    </ligand>
</feature>
<dbReference type="InterPro" id="IPR023042">
    <property type="entry name" value="Peptidase_M17_leu_NH2_pept"/>
</dbReference>
<gene>
    <name evidence="8" type="primary">pepA</name>
    <name evidence="11" type="ORF">GCM10011574_41160</name>
</gene>
<comment type="catalytic activity">
    <reaction evidence="1 8">
        <text>Release of an N-terminal amino acid, Xaa-|-Yaa-, in which Xaa is preferably Leu, but may be other amino acids including Pro although not Arg or Lys, and Yaa may be Pro. Amino acid amides and methyl esters are also readily hydrolyzed, but rates on arylamides are exceedingly low.</text>
        <dbReference type="EC" id="3.4.11.1"/>
    </reaction>
</comment>
<evidence type="ECO:0000256" key="4">
    <source>
        <dbReference type="ARBA" id="ARBA00022438"/>
    </source>
</evidence>
<dbReference type="SUPFAM" id="SSF52949">
    <property type="entry name" value="Macro domain-like"/>
    <property type="match status" value="1"/>
</dbReference>
<dbReference type="PANTHER" id="PTHR11963:SF20">
    <property type="entry name" value="PEPTIDASE B"/>
    <property type="match status" value="1"/>
</dbReference>
<feature type="binding site" evidence="8">
    <location>
        <position position="274"/>
    </location>
    <ligand>
        <name>Mn(2+)</name>
        <dbReference type="ChEBI" id="CHEBI:29035"/>
        <label>2</label>
    </ligand>
</feature>
<dbReference type="EMBL" id="BMMN01000007">
    <property type="protein sequence ID" value="GGO17505.1"/>
    <property type="molecule type" value="Genomic_DNA"/>
</dbReference>
<organism evidence="11 12">
    <name type="scientific">Microbispora bryophytorum</name>
    <dbReference type="NCBI Taxonomy" id="1460882"/>
    <lineage>
        <taxon>Bacteria</taxon>
        <taxon>Bacillati</taxon>
        <taxon>Actinomycetota</taxon>
        <taxon>Actinomycetes</taxon>
        <taxon>Streptosporangiales</taxon>
        <taxon>Streptosporangiaceae</taxon>
        <taxon>Microbispora</taxon>
    </lineage>
</organism>
<comment type="catalytic activity">
    <reaction evidence="2 8">
        <text>Release of an N-terminal amino acid, preferentially leucine, but not glutamic or aspartic acids.</text>
        <dbReference type="EC" id="3.4.11.10"/>
    </reaction>
</comment>
<protein>
    <recommendedName>
        <fullName evidence="8">Probable cytosol aminopeptidase</fullName>
        <ecNumber evidence="8">3.4.11.1</ecNumber>
    </recommendedName>
    <alternativeName>
        <fullName evidence="8">Leucine aminopeptidase</fullName>
        <shortName evidence="8">LAP</shortName>
        <ecNumber evidence="8">3.4.11.10</ecNumber>
    </alternativeName>
    <alternativeName>
        <fullName evidence="8">Leucyl aminopeptidase</fullName>
    </alternativeName>
</protein>
<evidence type="ECO:0000256" key="6">
    <source>
        <dbReference type="ARBA" id="ARBA00022801"/>
    </source>
</evidence>
<evidence type="ECO:0000256" key="2">
    <source>
        <dbReference type="ARBA" id="ARBA00000967"/>
    </source>
</evidence>
<comment type="cofactor">
    <cofactor evidence="8">
        <name>Mn(2+)</name>
        <dbReference type="ChEBI" id="CHEBI:29035"/>
    </cofactor>
    <text evidence="8">Binds 2 manganese ions per subunit.</text>
</comment>
<keyword evidence="8" id="KW-0963">Cytoplasm</keyword>
<dbReference type="SUPFAM" id="SSF53187">
    <property type="entry name" value="Zn-dependent exopeptidases"/>
    <property type="match status" value="1"/>
</dbReference>
<keyword evidence="4 8" id="KW-0031">Aminopeptidase</keyword>
<accession>A0A8H9H133</accession>
<evidence type="ECO:0000259" key="10">
    <source>
        <dbReference type="PROSITE" id="PS00631"/>
    </source>
</evidence>
<reference evidence="11" key="1">
    <citation type="journal article" date="2014" name="Int. J. Syst. Evol. Microbiol.">
        <title>Complete genome sequence of Corynebacterium casei LMG S-19264T (=DSM 44701T), isolated from a smear-ripened cheese.</title>
        <authorList>
            <consortium name="US DOE Joint Genome Institute (JGI-PGF)"/>
            <person name="Walter F."/>
            <person name="Albersmeier A."/>
            <person name="Kalinowski J."/>
            <person name="Ruckert C."/>
        </authorList>
    </citation>
    <scope>NUCLEOTIDE SEQUENCE</scope>
    <source>
        <strain evidence="11">CGMCC 4.7138</strain>
    </source>
</reference>
<dbReference type="EC" id="3.4.11.1" evidence="8"/>
<feature type="region of interest" description="Disordered" evidence="9">
    <location>
        <begin position="1"/>
        <end position="41"/>
    </location>
</feature>
<dbReference type="InterPro" id="IPR000819">
    <property type="entry name" value="Peptidase_M17_C"/>
</dbReference>
<comment type="function">
    <text evidence="7 8">Presumably involved in the processing and regular turnover of intracellular proteins. Catalyzes the removal of unsubstituted N-terminal amino acids from various peptides.</text>
</comment>
<dbReference type="EC" id="3.4.11.10" evidence="8"/>
<evidence type="ECO:0000313" key="11">
    <source>
        <dbReference type="EMBL" id="GGO17505.1"/>
    </source>
</evidence>
<evidence type="ECO:0000256" key="1">
    <source>
        <dbReference type="ARBA" id="ARBA00000135"/>
    </source>
</evidence>
<evidence type="ECO:0000313" key="12">
    <source>
        <dbReference type="Proteomes" id="UP000653480"/>
    </source>
</evidence>
<dbReference type="Gene3D" id="3.40.220.10">
    <property type="entry name" value="Leucine Aminopeptidase, subunit E, domain 1"/>
    <property type="match status" value="1"/>
</dbReference>
<evidence type="ECO:0000256" key="5">
    <source>
        <dbReference type="ARBA" id="ARBA00022670"/>
    </source>
</evidence>
<dbReference type="Pfam" id="PF00883">
    <property type="entry name" value="Peptidase_M17"/>
    <property type="match status" value="1"/>
</dbReference>
<dbReference type="Proteomes" id="UP000653480">
    <property type="component" value="Unassembled WGS sequence"/>
</dbReference>
<comment type="caution">
    <text evidence="11">The sequence shown here is derived from an EMBL/GenBank/DDBJ whole genome shotgun (WGS) entry which is preliminary data.</text>
</comment>
<name>A0A8H9H133_9ACTN</name>
<feature type="binding site" evidence="8">
    <location>
        <position position="269"/>
    </location>
    <ligand>
        <name>Mn(2+)</name>
        <dbReference type="ChEBI" id="CHEBI:29035"/>
        <label>2</label>
    </ligand>
</feature>
<dbReference type="NCBIfam" id="NF002073">
    <property type="entry name" value="PRK00913.1-2"/>
    <property type="match status" value="1"/>
</dbReference>